<reference evidence="2 3" key="1">
    <citation type="journal article" date="2018" name="Biotechnol. Biofuels">
        <title>Integrative visual omics of the white-rot fungus Polyporus brumalis exposes the biotechnological potential of its oxidative enzymes for delignifying raw plant biomass.</title>
        <authorList>
            <person name="Miyauchi S."/>
            <person name="Rancon A."/>
            <person name="Drula E."/>
            <person name="Hage H."/>
            <person name="Chaduli D."/>
            <person name="Favel A."/>
            <person name="Grisel S."/>
            <person name="Henrissat B."/>
            <person name="Herpoel-Gimbert I."/>
            <person name="Ruiz-Duenas F.J."/>
            <person name="Chevret D."/>
            <person name="Hainaut M."/>
            <person name="Lin J."/>
            <person name="Wang M."/>
            <person name="Pangilinan J."/>
            <person name="Lipzen A."/>
            <person name="Lesage-Meessen L."/>
            <person name="Navarro D."/>
            <person name="Riley R."/>
            <person name="Grigoriev I.V."/>
            <person name="Zhou S."/>
            <person name="Raouche S."/>
            <person name="Rosso M.N."/>
        </authorList>
    </citation>
    <scope>NUCLEOTIDE SEQUENCE [LARGE SCALE GENOMIC DNA]</scope>
    <source>
        <strain evidence="2 3">BRFM 1820</strain>
    </source>
</reference>
<evidence type="ECO:0000256" key="1">
    <source>
        <dbReference type="SAM" id="MobiDB-lite"/>
    </source>
</evidence>
<feature type="compositionally biased region" description="Low complexity" evidence="1">
    <location>
        <begin position="162"/>
        <end position="173"/>
    </location>
</feature>
<sequence length="213" mass="24026">MPCALHEKTPPATCIPDNVLRQRFLPWREILACPKQPPASPTAPSRTGTRLRTHLRSRRGSSRQERHERTRTRAHRAVLDDLRADDRVPEERPECRGDEPGVHGGDRGERGRALLKERASREQLQRECDEVHDQEYSKLDPACAQRVSLACGVCRSENESARGGSSSGPSGSRRGQHLKRPPPPCRRYVVYHSDDSSPHRGERTPRSTQLSPN</sequence>
<proteinExistence type="predicted"/>
<gene>
    <name evidence="2" type="ORF">OH76DRAFT_489824</name>
</gene>
<feature type="region of interest" description="Disordered" evidence="1">
    <location>
        <begin position="157"/>
        <end position="213"/>
    </location>
</feature>
<keyword evidence="3" id="KW-1185">Reference proteome</keyword>
<name>A0A371CI17_9APHY</name>
<evidence type="ECO:0000313" key="2">
    <source>
        <dbReference type="EMBL" id="RDX39914.1"/>
    </source>
</evidence>
<dbReference type="EMBL" id="KZ857616">
    <property type="protein sequence ID" value="RDX39914.1"/>
    <property type="molecule type" value="Genomic_DNA"/>
</dbReference>
<feature type="compositionally biased region" description="Basic and acidic residues" evidence="1">
    <location>
        <begin position="77"/>
        <end position="138"/>
    </location>
</feature>
<accession>A0A371CI17</accession>
<feature type="compositionally biased region" description="Basic residues" evidence="1">
    <location>
        <begin position="49"/>
        <end position="61"/>
    </location>
</feature>
<organism evidence="2 3">
    <name type="scientific">Lentinus brumalis</name>
    <dbReference type="NCBI Taxonomy" id="2498619"/>
    <lineage>
        <taxon>Eukaryota</taxon>
        <taxon>Fungi</taxon>
        <taxon>Dikarya</taxon>
        <taxon>Basidiomycota</taxon>
        <taxon>Agaricomycotina</taxon>
        <taxon>Agaricomycetes</taxon>
        <taxon>Polyporales</taxon>
        <taxon>Polyporaceae</taxon>
        <taxon>Lentinus</taxon>
    </lineage>
</organism>
<feature type="compositionally biased region" description="Basic and acidic residues" evidence="1">
    <location>
        <begin position="192"/>
        <end position="205"/>
    </location>
</feature>
<feature type="region of interest" description="Disordered" evidence="1">
    <location>
        <begin position="33"/>
        <end position="141"/>
    </location>
</feature>
<dbReference type="AlphaFoldDB" id="A0A371CI17"/>
<evidence type="ECO:0000313" key="3">
    <source>
        <dbReference type="Proteomes" id="UP000256964"/>
    </source>
</evidence>
<dbReference type="Proteomes" id="UP000256964">
    <property type="component" value="Unassembled WGS sequence"/>
</dbReference>
<protein>
    <submittedName>
        <fullName evidence="2">Uncharacterized protein</fullName>
    </submittedName>
</protein>